<dbReference type="EMBL" id="NPDZ01000005">
    <property type="protein sequence ID" value="PJZ73400.1"/>
    <property type="molecule type" value="Genomic_DNA"/>
</dbReference>
<proteinExistence type="predicted"/>
<sequence length="226" mass="25214">MSSPVFAQYSGDGNKKEDPAPEWNPDSDRKSQIGKGDYQTLKTDKVTNFWVYGASIGSPGSVNLNLGYYYKDVVLRVSGGYWRTHWWGGQVDLGYSFWKTPVIAHSISIVGGAFQVDPFAPDVGRGGQNEYPTAINVPGYNHRDPTFEDQIIRSYVASNNANLATYLEYASRDRQKVHLHQAYIGLTYDILLGNFFLQVGAGSGPGDYRNPQLLIQLGYLFDTRSH</sequence>
<name>A0A2M9ZMT7_9LEPT</name>
<evidence type="ECO:0000313" key="2">
    <source>
        <dbReference type="EMBL" id="PJZ70180.1"/>
    </source>
</evidence>
<dbReference type="RefSeq" id="WP_100713518.1">
    <property type="nucleotide sequence ID" value="NZ_NPDY01000005.1"/>
</dbReference>
<dbReference type="Proteomes" id="UP000231990">
    <property type="component" value="Unassembled WGS sequence"/>
</dbReference>
<dbReference type="EMBL" id="NPDY01000005">
    <property type="protein sequence ID" value="PJZ70180.1"/>
    <property type="molecule type" value="Genomic_DNA"/>
</dbReference>
<accession>A0A2M9ZMT7</accession>
<organism evidence="3 5">
    <name type="scientific">Leptospira perolatii</name>
    <dbReference type="NCBI Taxonomy" id="2023191"/>
    <lineage>
        <taxon>Bacteria</taxon>
        <taxon>Pseudomonadati</taxon>
        <taxon>Spirochaetota</taxon>
        <taxon>Spirochaetia</taxon>
        <taxon>Leptospirales</taxon>
        <taxon>Leptospiraceae</taxon>
        <taxon>Leptospira</taxon>
    </lineage>
</organism>
<gene>
    <name evidence="2" type="ORF">CH360_07655</name>
    <name evidence="3" type="ORF">CH373_09910</name>
</gene>
<dbReference type="Proteomes" id="UP000231962">
    <property type="component" value="Unassembled WGS sequence"/>
</dbReference>
<evidence type="ECO:0000313" key="4">
    <source>
        <dbReference type="Proteomes" id="UP000231962"/>
    </source>
</evidence>
<protein>
    <submittedName>
        <fullName evidence="3">Uncharacterized protein</fullName>
    </submittedName>
</protein>
<feature type="region of interest" description="Disordered" evidence="1">
    <location>
        <begin position="1"/>
        <end position="35"/>
    </location>
</feature>
<dbReference type="OrthoDB" id="344424at2"/>
<keyword evidence="4" id="KW-1185">Reference proteome</keyword>
<dbReference type="AlphaFoldDB" id="A0A2M9ZMT7"/>
<evidence type="ECO:0000313" key="3">
    <source>
        <dbReference type="EMBL" id="PJZ73400.1"/>
    </source>
</evidence>
<comment type="caution">
    <text evidence="3">The sequence shown here is derived from an EMBL/GenBank/DDBJ whole genome shotgun (WGS) entry which is preliminary data.</text>
</comment>
<evidence type="ECO:0000256" key="1">
    <source>
        <dbReference type="SAM" id="MobiDB-lite"/>
    </source>
</evidence>
<evidence type="ECO:0000313" key="5">
    <source>
        <dbReference type="Proteomes" id="UP000231990"/>
    </source>
</evidence>
<reference evidence="4 5" key="1">
    <citation type="submission" date="2017-07" db="EMBL/GenBank/DDBJ databases">
        <title>Leptospira spp. isolated from tropical soils.</title>
        <authorList>
            <person name="Thibeaux R."/>
            <person name="Iraola G."/>
            <person name="Ferres I."/>
            <person name="Bierque E."/>
            <person name="Girault D."/>
            <person name="Soupe-Gilbert M.-E."/>
            <person name="Picardeau M."/>
            <person name="Goarant C."/>
        </authorList>
    </citation>
    <scope>NUCLEOTIDE SEQUENCE [LARGE SCALE GENOMIC DNA]</scope>
    <source>
        <strain evidence="3 5">FH1-B-B1</strain>
        <strain evidence="2 4">FH1-B-C1</strain>
    </source>
</reference>